<reference evidence="1 2" key="1">
    <citation type="journal article" date="2020" name="Insects">
        <title>Bacteria Belonging to Pseudomonas typographi sp. nov. from the Bark Beetle Ips typographus Have Genomic Potential to Aid in the Host Ecology.</title>
        <authorList>
            <person name="Peral-Aranega E."/>
            <person name="Saati-Santamaria Z."/>
            <person name="Kolarik M."/>
            <person name="Rivas R."/>
            <person name="Garcia-Fraile P."/>
        </authorList>
    </citation>
    <scope>NUCLEOTIDE SEQUENCE [LARGE SCALE GENOMIC DNA]</scope>
    <source>
        <strain evidence="1 2">CA3A</strain>
    </source>
</reference>
<accession>A0ABR7Z5Q3</accession>
<dbReference type="InterPro" id="IPR028964">
    <property type="entry name" value="Imm8"/>
</dbReference>
<evidence type="ECO:0008006" key="3">
    <source>
        <dbReference type="Google" id="ProtNLM"/>
    </source>
</evidence>
<dbReference type="RefSeq" id="WP_190423432.1">
    <property type="nucleotide sequence ID" value="NZ_JAAOCA010000025.1"/>
</dbReference>
<proteinExistence type="predicted"/>
<dbReference type="EMBL" id="JAAOCA010000025">
    <property type="protein sequence ID" value="MBD1600808.1"/>
    <property type="molecule type" value="Genomic_DNA"/>
</dbReference>
<protein>
    <recommendedName>
        <fullName evidence="3">Immunity protein 8 of polymorphic toxin system</fullName>
    </recommendedName>
</protein>
<dbReference type="Pfam" id="PF15586">
    <property type="entry name" value="Imm8"/>
    <property type="match status" value="1"/>
</dbReference>
<name>A0ABR7Z5Q3_9PSED</name>
<sequence length="122" mass="14019">MKAVIKSIDLNDAVGFDQYWPNDEKCFGIWLTVQIGPDDQEGGHLFQILVCTPDWIKSEYYPLGAVWGRHMLIVFEYDTGLIVKEISNYVEACSGEDFWGVAQKLSRMGAWEFEDYKPLDDT</sequence>
<organism evidence="1 2">
    <name type="scientific">Pseudomonas typographi</name>
    <dbReference type="NCBI Taxonomy" id="2715964"/>
    <lineage>
        <taxon>Bacteria</taxon>
        <taxon>Pseudomonadati</taxon>
        <taxon>Pseudomonadota</taxon>
        <taxon>Gammaproteobacteria</taxon>
        <taxon>Pseudomonadales</taxon>
        <taxon>Pseudomonadaceae</taxon>
        <taxon>Pseudomonas</taxon>
    </lineage>
</organism>
<keyword evidence="2" id="KW-1185">Reference proteome</keyword>
<dbReference type="Proteomes" id="UP000805841">
    <property type="component" value="Unassembled WGS sequence"/>
</dbReference>
<comment type="caution">
    <text evidence="1">The sequence shown here is derived from an EMBL/GenBank/DDBJ whole genome shotgun (WGS) entry which is preliminary data.</text>
</comment>
<gene>
    <name evidence="1" type="ORF">HAQ05_19160</name>
</gene>
<evidence type="ECO:0000313" key="1">
    <source>
        <dbReference type="EMBL" id="MBD1600808.1"/>
    </source>
</evidence>
<evidence type="ECO:0000313" key="2">
    <source>
        <dbReference type="Proteomes" id="UP000805841"/>
    </source>
</evidence>